<dbReference type="PANTHER" id="PTHR12413:SF1">
    <property type="entry name" value="DOLICHYL PYROPHOSPHATE MAN9GLCNAC2 ALPHA-1,3-GLUCOSYLTRANSFERASE"/>
    <property type="match status" value="1"/>
</dbReference>
<comment type="subcellular location">
    <subcellularLocation>
        <location evidence="1 10">Endoplasmic reticulum membrane</location>
        <topology evidence="1 10">Multi-pass membrane protein</topology>
    </subcellularLocation>
</comment>
<proteinExistence type="inferred from homology"/>
<organism evidence="12 13">
    <name type="scientific">Tilletiopsis washingtonensis</name>
    <dbReference type="NCBI Taxonomy" id="58919"/>
    <lineage>
        <taxon>Eukaryota</taxon>
        <taxon>Fungi</taxon>
        <taxon>Dikarya</taxon>
        <taxon>Basidiomycota</taxon>
        <taxon>Ustilaginomycotina</taxon>
        <taxon>Exobasidiomycetes</taxon>
        <taxon>Entylomatales</taxon>
        <taxon>Entylomatales incertae sedis</taxon>
        <taxon>Tilletiopsis</taxon>
    </lineage>
</organism>
<dbReference type="EC" id="2.4.1.-" evidence="10"/>
<evidence type="ECO:0000256" key="11">
    <source>
        <dbReference type="SAM" id="MobiDB-lite"/>
    </source>
</evidence>
<dbReference type="AlphaFoldDB" id="A0A316ZHS9"/>
<feature type="transmembrane region" description="Helical" evidence="10">
    <location>
        <begin position="614"/>
        <end position="634"/>
    </location>
</feature>
<evidence type="ECO:0000256" key="2">
    <source>
        <dbReference type="ARBA" id="ARBA00004922"/>
    </source>
</evidence>
<reference evidence="12 13" key="1">
    <citation type="journal article" date="2018" name="Mol. Biol. Evol.">
        <title>Broad Genomic Sampling Reveals a Smut Pathogenic Ancestry of the Fungal Clade Ustilaginomycotina.</title>
        <authorList>
            <person name="Kijpornyongpan T."/>
            <person name="Mondo S.J."/>
            <person name="Barry K."/>
            <person name="Sandor L."/>
            <person name="Lee J."/>
            <person name="Lipzen A."/>
            <person name="Pangilinan J."/>
            <person name="LaButti K."/>
            <person name="Hainaut M."/>
            <person name="Henrissat B."/>
            <person name="Grigoriev I.V."/>
            <person name="Spatafora J.W."/>
            <person name="Aime M.C."/>
        </authorList>
    </citation>
    <scope>NUCLEOTIDE SEQUENCE [LARGE SCALE GENOMIC DNA]</scope>
    <source>
        <strain evidence="12 13">MCA 4186</strain>
    </source>
</reference>
<feature type="transmembrane region" description="Helical" evidence="10">
    <location>
        <begin position="299"/>
        <end position="327"/>
    </location>
</feature>
<keyword evidence="13" id="KW-1185">Reference proteome</keyword>
<keyword evidence="9 10" id="KW-0472">Membrane</keyword>
<feature type="transmembrane region" description="Helical" evidence="10">
    <location>
        <begin position="253"/>
        <end position="270"/>
    </location>
</feature>
<keyword evidence="8 10" id="KW-1133">Transmembrane helix</keyword>
<keyword evidence="5 10" id="KW-0808">Transferase</keyword>
<dbReference type="Proteomes" id="UP000245946">
    <property type="component" value="Unassembled WGS sequence"/>
</dbReference>
<dbReference type="OrthoDB" id="5589195at2759"/>
<evidence type="ECO:0000256" key="6">
    <source>
        <dbReference type="ARBA" id="ARBA00022692"/>
    </source>
</evidence>
<evidence type="ECO:0000256" key="1">
    <source>
        <dbReference type="ARBA" id="ARBA00004477"/>
    </source>
</evidence>
<sequence>MLPGAAALGTSSQRRRERTDSPLRRWVRFMLREADGQGDWVMSVVIALAAVWVRAAVGLGGWSGRGKPPLHGDLEAQRHWMELTLHLPLSRWYEYDLLYWGLDYPPLTAYVSWTCGAIGSLVPGLAPHLALDSSRGSEDPLLILFLRSSVLALDVLLYMPPVLFFLSRRLHGRGRRTRTIAILSVLLQPSLVLIDHGHFQYNSIMLGLCAGCFALLYSSLPNADAGVASTGPAAAGAQGDKRKELKTDLSRQVSYQYIAAAVLFSLALCFKQMALYFAPAVFAVMLGRCWGLAGVGFERGFICFASIGAVTALTFLVMFAPWLTSLASIGQVIHRIFPLARGIFEDKVANLWCLLSVLPLPARYKLKNAMTSAALARLSLGTTLATILAPCVHLFAAAAQTVQMEMFLDEDKVNATPSAAQERLARLAPSEGSVLSGGARSNADRRRQARSFAAASETGGSELGSLFAGRSALNGAAPSVSGSIMGLSALGSEAERPLIASKTPSPAAQVLPYALLSVSLSFFLFGFQTHEKSVLLPLLPLTLLLTVKGDEWGGGAGATDWEWAVLGNNVGVFSMWPLLQKDGQSLQYLVLVLFWNWAIGSAPFSALRSHRQTFIGWASAAIHAGILFLHALEILLPLLLPGLEQRVTSRYPDIYAVLNVLLSAPALGLLWAWALKRQLEVGLACGIEPLGLLGGAQKKQRKTPAAAKRSEAAKASH</sequence>
<evidence type="ECO:0000313" key="13">
    <source>
        <dbReference type="Proteomes" id="UP000245946"/>
    </source>
</evidence>
<dbReference type="Pfam" id="PF03155">
    <property type="entry name" value="Alg6_Alg8"/>
    <property type="match status" value="3"/>
</dbReference>
<accession>A0A316ZHS9</accession>
<evidence type="ECO:0000256" key="8">
    <source>
        <dbReference type="ARBA" id="ARBA00022989"/>
    </source>
</evidence>
<gene>
    <name evidence="12" type="ORF">FA09DRAFT_292700</name>
</gene>
<feature type="region of interest" description="Disordered" evidence="11">
    <location>
        <begin position="698"/>
        <end position="717"/>
    </location>
</feature>
<name>A0A316ZHS9_9BASI</name>
<dbReference type="UniPathway" id="UPA00378"/>
<comment type="pathway">
    <text evidence="2 10">Protein modification; protein glycosylation.</text>
</comment>
<evidence type="ECO:0000256" key="5">
    <source>
        <dbReference type="ARBA" id="ARBA00022679"/>
    </source>
</evidence>
<feature type="transmembrane region" description="Helical" evidence="10">
    <location>
        <begin position="141"/>
        <end position="166"/>
    </location>
</feature>
<dbReference type="STRING" id="58919.A0A316ZHS9"/>
<feature type="compositionally biased region" description="Basic and acidic residues" evidence="11">
    <location>
        <begin position="708"/>
        <end position="717"/>
    </location>
</feature>
<comment type="similarity">
    <text evidence="3 10">Belongs to the ALG6/ALG8 glucosyltransferase family.</text>
</comment>
<feature type="transmembrane region" description="Helical" evidence="10">
    <location>
        <begin position="586"/>
        <end position="607"/>
    </location>
</feature>
<evidence type="ECO:0000256" key="3">
    <source>
        <dbReference type="ARBA" id="ARBA00008715"/>
    </source>
</evidence>
<feature type="region of interest" description="Disordered" evidence="11">
    <location>
        <begin position="426"/>
        <end position="456"/>
    </location>
</feature>
<evidence type="ECO:0000313" key="12">
    <source>
        <dbReference type="EMBL" id="PWO01328.1"/>
    </source>
</evidence>
<feature type="transmembrane region" description="Helical" evidence="10">
    <location>
        <begin position="107"/>
        <end position="129"/>
    </location>
</feature>
<protein>
    <recommendedName>
        <fullName evidence="10">Alpha-1,3-glucosyltransferase</fullName>
        <ecNumber evidence="10">2.4.1.-</ecNumber>
    </recommendedName>
</protein>
<dbReference type="RefSeq" id="XP_025601606.1">
    <property type="nucleotide sequence ID" value="XM_025740017.1"/>
</dbReference>
<keyword evidence="7 10" id="KW-0256">Endoplasmic reticulum</keyword>
<feature type="transmembrane region" description="Helical" evidence="10">
    <location>
        <begin position="275"/>
        <end position="293"/>
    </location>
</feature>
<dbReference type="EMBL" id="KZ819283">
    <property type="protein sequence ID" value="PWO01328.1"/>
    <property type="molecule type" value="Genomic_DNA"/>
</dbReference>
<keyword evidence="6 10" id="KW-0812">Transmembrane</keyword>
<feature type="transmembrane region" description="Helical" evidence="10">
    <location>
        <begin position="40"/>
        <end position="62"/>
    </location>
</feature>
<feature type="transmembrane region" description="Helical" evidence="10">
    <location>
        <begin position="654"/>
        <end position="674"/>
    </location>
</feature>
<dbReference type="GO" id="GO:0042281">
    <property type="term" value="F:dolichyl pyrophosphate Man9GlcNAc2 alpha-1,3-glucosyltransferase activity"/>
    <property type="evidence" value="ECO:0007669"/>
    <property type="project" value="TreeGrafter"/>
</dbReference>
<evidence type="ECO:0000256" key="10">
    <source>
        <dbReference type="RuleBase" id="RU363110"/>
    </source>
</evidence>
<keyword evidence="4 10" id="KW-0328">Glycosyltransferase</keyword>
<dbReference type="InterPro" id="IPR004856">
    <property type="entry name" value="Glyco_trans_ALG6/ALG8"/>
</dbReference>
<dbReference type="GeneID" id="37267563"/>
<evidence type="ECO:0000256" key="7">
    <source>
        <dbReference type="ARBA" id="ARBA00022824"/>
    </source>
</evidence>
<dbReference type="PANTHER" id="PTHR12413">
    <property type="entry name" value="DOLICHYL GLYCOSYLTRANSFERASE"/>
    <property type="match status" value="1"/>
</dbReference>
<feature type="transmembrane region" description="Helical" evidence="10">
    <location>
        <begin position="510"/>
        <end position="527"/>
    </location>
</feature>
<evidence type="ECO:0000256" key="9">
    <source>
        <dbReference type="ARBA" id="ARBA00023136"/>
    </source>
</evidence>
<feature type="transmembrane region" description="Helical" evidence="10">
    <location>
        <begin position="378"/>
        <end position="399"/>
    </location>
</feature>
<dbReference type="GO" id="GO:0005789">
    <property type="term" value="C:endoplasmic reticulum membrane"/>
    <property type="evidence" value="ECO:0007669"/>
    <property type="project" value="UniProtKB-SubCell"/>
</dbReference>
<evidence type="ECO:0000256" key="4">
    <source>
        <dbReference type="ARBA" id="ARBA00022676"/>
    </source>
</evidence>